<reference evidence="5" key="1">
    <citation type="submission" date="2022-11" db="UniProtKB">
        <authorList>
            <consortium name="WormBaseParasite"/>
        </authorList>
    </citation>
    <scope>IDENTIFICATION</scope>
</reference>
<feature type="compositionally biased region" description="Acidic residues" evidence="2">
    <location>
        <begin position="412"/>
        <end position="421"/>
    </location>
</feature>
<dbReference type="AlphaFoldDB" id="A0A915A4R9"/>
<evidence type="ECO:0000256" key="2">
    <source>
        <dbReference type="SAM" id="MobiDB-lite"/>
    </source>
</evidence>
<sequence length="1028" mass="117946">MQLNKLADLMAKRKLFLLKFEEFQKFVKNAEANLLGSIRDASEGKQVDMQRITNEMTCVFDKLNVLGDELAECQVGANMTITDATITDAVTRIRNLPLFTFEEKVGEFSDHFQRFLDLTSELQNSFTIGVAQFNDAESTLSLILQLQEDERKETRLMESLERLADELRDAEKERAAEIVVKVKQVVPQRQGSRRIIMEDHVEKLIIRLTQELDEIESGFDKKLLEKNLQAVEEIETNRWKPFKLKLKKMKSLTTENERWRSISDQMEKREFEIDERISKFKEMMAKRIRRQEKLVKKLASFHEWLNLVDEDFASIQGWPQENKTAIKEALLSIRKVCLKQQKFVEKLKNTKLPPPHSAEAEICYERFQVTLEKISSCDIEESGNIPSSVTYLLPSTSMQSQPSPYSSSSSGSEEEAEEELLNEMKGVREEIVGYTNDLVQRMSTAEGLMEIRQLFPEIDGELNDIAESLSVLNADYVRSLKPLSQAQDDLKALKGFQARRKLLEAECEKFSSKLDGDELAILRSFIHQSRSLEGPIQDFLDELRKEVDDEIALRRNYENIMMELNRLNDDVSHRAKSVVSEMRQQVENVEAELALLRAQCSQCRNYVENSIEESSPTASPGGSRRKRIILMVSRTVTTIIQVVEDELRRSPGSKEKDLLDFRQKLEEMNSSIEEGHDEKDIEVLITSARNLDEKLKSLLSCDFSKQEKDELEASLAIANEGHVELEHILRTLQREHPPSIEVSAYVENIITLITSLQALEIEISEQIQARSQGDVVIGEAVASETNEREENAVKVVAELRGLLEEEESILGDKYPAVDIIEQTIEKAERVLSESRRLQSIMPTHTLYEDLRVLIAELESINGKLIARRSACLTFKNECRFVSDLVGKVREDITDIGRRSRSTDELIETIRRLQHDEEELAKVDGSSMIRIQQLCEMLKPMEFACAETRLLQADVDQAKQLLSEAINDRIREKETVEKMQKEIAELDDMLQKGEKVLLTEEELKRSDDSTLLAECENRRRVRAIISCSA</sequence>
<dbReference type="Proteomes" id="UP000887569">
    <property type="component" value="Unplaced"/>
</dbReference>
<protein>
    <recommendedName>
        <fullName evidence="3">Nuclear anchorage protein 1 spectrin-like repeat domain-containing protein</fullName>
    </recommendedName>
</protein>
<accession>A0A915A4R9</accession>
<evidence type="ECO:0000313" key="5">
    <source>
        <dbReference type="WBParaSite" id="PgR001X_g112_t01"/>
    </source>
</evidence>
<proteinExistence type="predicted"/>
<evidence type="ECO:0000256" key="1">
    <source>
        <dbReference type="SAM" id="Coils"/>
    </source>
</evidence>
<feature type="region of interest" description="Disordered" evidence="2">
    <location>
        <begin position="395"/>
        <end position="421"/>
    </location>
</feature>
<feature type="domain" description="Nuclear anchorage protein 1 spectrin-like repeat" evidence="3">
    <location>
        <begin position="860"/>
        <end position="972"/>
    </location>
</feature>
<feature type="compositionally biased region" description="Low complexity" evidence="2">
    <location>
        <begin position="395"/>
        <end position="411"/>
    </location>
</feature>
<feature type="coiled-coil region" evidence="1">
    <location>
        <begin position="143"/>
        <end position="180"/>
    </location>
</feature>
<dbReference type="WBParaSite" id="PgR001X_g112_t01">
    <property type="protein sequence ID" value="PgR001X_g112_t01"/>
    <property type="gene ID" value="PgR001X_g112"/>
</dbReference>
<feature type="coiled-coil region" evidence="1">
    <location>
        <begin position="540"/>
        <end position="599"/>
    </location>
</feature>
<organism evidence="4 5">
    <name type="scientific">Parascaris univalens</name>
    <name type="common">Nematode worm</name>
    <dbReference type="NCBI Taxonomy" id="6257"/>
    <lineage>
        <taxon>Eukaryota</taxon>
        <taxon>Metazoa</taxon>
        <taxon>Ecdysozoa</taxon>
        <taxon>Nematoda</taxon>
        <taxon>Chromadorea</taxon>
        <taxon>Rhabditida</taxon>
        <taxon>Spirurina</taxon>
        <taxon>Ascaridomorpha</taxon>
        <taxon>Ascaridoidea</taxon>
        <taxon>Ascarididae</taxon>
        <taxon>Parascaris</taxon>
    </lineage>
</organism>
<feature type="coiled-coil region" evidence="1">
    <location>
        <begin position="961"/>
        <end position="995"/>
    </location>
</feature>
<dbReference type="InterPro" id="IPR057134">
    <property type="entry name" value="Spectrin_Anc-1_3"/>
</dbReference>
<name>A0A915A4R9_PARUN</name>
<evidence type="ECO:0000313" key="4">
    <source>
        <dbReference type="Proteomes" id="UP000887569"/>
    </source>
</evidence>
<dbReference type="Pfam" id="PF24611">
    <property type="entry name" value="Spectrin_Anc-1"/>
    <property type="match status" value="1"/>
</dbReference>
<evidence type="ECO:0000259" key="3">
    <source>
        <dbReference type="Pfam" id="PF24611"/>
    </source>
</evidence>
<keyword evidence="4" id="KW-1185">Reference proteome</keyword>
<keyword evidence="1" id="KW-0175">Coiled coil</keyword>